<dbReference type="PANTHER" id="PTHR42917">
    <property type="entry name" value="2,4-DIENOYL-COA REDUCTASE"/>
    <property type="match status" value="1"/>
</dbReference>
<protein>
    <submittedName>
        <fullName evidence="10">FAD-dependent oxidoreductase</fullName>
    </submittedName>
</protein>
<keyword evidence="8" id="KW-0411">Iron-sulfur</keyword>
<sequence length="386" mass="41532">MTEVQSWHLAFQPFELSTRLSLRNRIVCPPMVTQMNVNSEKALTHYRAIANGGAGLVILECVSLPRFLEGGDLHDGVVLRRLSDAVHSAGAKVGAQIFAGFSRFDPPGSYTGTQFSHVNSPSEFTRDGIQAVISGFREALRVLSQAGFDVIEPHGAHGFLLNQFFSPVDNTRVDEYGPQSTENRMRFGREIVAALAEENAKVGRPLTLFYRHSPEGHGYSPADSVQFAQCLYAAGLDCIDLSPDSAPVGRLFREGVPALPGRTPLRVMVVGALERDRAGEEALAQGAADGLLKETRFGWAANGLLHCKGCDGVRGEEAQGAADVIALGRQLLCDPSWPTKMAAGRQDEIEQCAKCGACLQLIFKGREVMCPKAAAAARRQAGAGQL</sequence>
<evidence type="ECO:0000256" key="4">
    <source>
        <dbReference type="ARBA" id="ARBA00022643"/>
    </source>
</evidence>
<keyword evidence="11" id="KW-1185">Reference proteome</keyword>
<comment type="cofactor">
    <cofactor evidence="1">
        <name>FMN</name>
        <dbReference type="ChEBI" id="CHEBI:58210"/>
    </cofactor>
</comment>
<keyword evidence="3" id="KW-0285">Flavoprotein</keyword>
<evidence type="ECO:0000313" key="10">
    <source>
        <dbReference type="EMBL" id="KAJ4455551.1"/>
    </source>
</evidence>
<dbReference type="InterPro" id="IPR001155">
    <property type="entry name" value="OxRdtase_FMN_N"/>
</dbReference>
<organism evidence="10 11">
    <name type="scientific">Paratrimastix pyriformis</name>
    <dbReference type="NCBI Taxonomy" id="342808"/>
    <lineage>
        <taxon>Eukaryota</taxon>
        <taxon>Metamonada</taxon>
        <taxon>Preaxostyla</taxon>
        <taxon>Paratrimastigidae</taxon>
        <taxon>Paratrimastix</taxon>
    </lineage>
</organism>
<dbReference type="InterPro" id="IPR013785">
    <property type="entry name" value="Aldolase_TIM"/>
</dbReference>
<comment type="caution">
    <text evidence="10">The sequence shown here is derived from an EMBL/GenBank/DDBJ whole genome shotgun (WGS) entry which is preliminary data.</text>
</comment>
<keyword evidence="4" id="KW-0288">FMN</keyword>
<dbReference type="SUPFAM" id="SSF51395">
    <property type="entry name" value="FMN-linked oxidoreductases"/>
    <property type="match status" value="1"/>
</dbReference>
<evidence type="ECO:0000259" key="9">
    <source>
        <dbReference type="Pfam" id="PF00724"/>
    </source>
</evidence>
<dbReference type="Pfam" id="PF00724">
    <property type="entry name" value="Oxidored_FMN"/>
    <property type="match status" value="1"/>
</dbReference>
<gene>
    <name evidence="10" type="ORF">PAPYR_9498</name>
</gene>
<dbReference type="Proteomes" id="UP001141327">
    <property type="component" value="Unassembled WGS sequence"/>
</dbReference>
<evidence type="ECO:0000256" key="3">
    <source>
        <dbReference type="ARBA" id="ARBA00022630"/>
    </source>
</evidence>
<keyword evidence="5" id="KW-0479">Metal-binding</keyword>
<keyword evidence="7" id="KW-0408">Iron</keyword>
<reference evidence="10" key="1">
    <citation type="journal article" date="2022" name="bioRxiv">
        <title>Genomics of Preaxostyla Flagellates Illuminates Evolutionary Transitions and the Path Towards Mitochondrial Loss.</title>
        <authorList>
            <person name="Novak L.V.F."/>
            <person name="Treitli S.C."/>
            <person name="Pyrih J."/>
            <person name="Halakuc P."/>
            <person name="Pipaliya S.V."/>
            <person name="Vacek V."/>
            <person name="Brzon O."/>
            <person name="Soukal P."/>
            <person name="Eme L."/>
            <person name="Dacks J.B."/>
            <person name="Karnkowska A."/>
            <person name="Elias M."/>
            <person name="Hampl V."/>
        </authorList>
    </citation>
    <scope>NUCLEOTIDE SEQUENCE</scope>
    <source>
        <strain evidence="10">RCP-MX</strain>
    </source>
</reference>
<name>A0ABQ8UCC9_9EUKA</name>
<evidence type="ECO:0000256" key="5">
    <source>
        <dbReference type="ARBA" id="ARBA00022723"/>
    </source>
</evidence>
<accession>A0ABQ8UCC9</accession>
<dbReference type="Gene3D" id="3.20.20.70">
    <property type="entry name" value="Aldolase class I"/>
    <property type="match status" value="1"/>
</dbReference>
<keyword evidence="6" id="KW-0560">Oxidoreductase</keyword>
<proteinExistence type="predicted"/>
<evidence type="ECO:0000256" key="8">
    <source>
        <dbReference type="ARBA" id="ARBA00023014"/>
    </source>
</evidence>
<evidence type="ECO:0000256" key="2">
    <source>
        <dbReference type="ARBA" id="ARBA00001966"/>
    </source>
</evidence>
<dbReference type="PANTHER" id="PTHR42917:SF2">
    <property type="entry name" value="2,4-DIENOYL-COA REDUCTASE [(2E)-ENOYL-COA-PRODUCING]"/>
    <property type="match status" value="1"/>
</dbReference>
<evidence type="ECO:0000256" key="1">
    <source>
        <dbReference type="ARBA" id="ARBA00001917"/>
    </source>
</evidence>
<dbReference type="EMBL" id="JAPMOS010000103">
    <property type="protein sequence ID" value="KAJ4455551.1"/>
    <property type="molecule type" value="Genomic_DNA"/>
</dbReference>
<evidence type="ECO:0000256" key="7">
    <source>
        <dbReference type="ARBA" id="ARBA00023004"/>
    </source>
</evidence>
<dbReference type="InterPro" id="IPR051793">
    <property type="entry name" value="NADH:flavin_oxidoreductase"/>
</dbReference>
<feature type="domain" description="NADH:flavin oxidoreductase/NADH oxidase N-terminal" evidence="9">
    <location>
        <begin position="11"/>
        <end position="230"/>
    </location>
</feature>
<evidence type="ECO:0000256" key="6">
    <source>
        <dbReference type="ARBA" id="ARBA00023002"/>
    </source>
</evidence>
<evidence type="ECO:0000313" key="11">
    <source>
        <dbReference type="Proteomes" id="UP001141327"/>
    </source>
</evidence>
<comment type="cofactor">
    <cofactor evidence="2">
        <name>[4Fe-4S] cluster</name>
        <dbReference type="ChEBI" id="CHEBI:49883"/>
    </cofactor>
</comment>